<gene>
    <name evidence="1" type="ORF">LCGC14_2057070</name>
</gene>
<proteinExistence type="predicted"/>
<accession>A0A0F9EM93</accession>
<organism evidence="1">
    <name type="scientific">marine sediment metagenome</name>
    <dbReference type="NCBI Taxonomy" id="412755"/>
    <lineage>
        <taxon>unclassified sequences</taxon>
        <taxon>metagenomes</taxon>
        <taxon>ecological metagenomes</taxon>
    </lineage>
</organism>
<reference evidence="1" key="1">
    <citation type="journal article" date="2015" name="Nature">
        <title>Complex archaea that bridge the gap between prokaryotes and eukaryotes.</title>
        <authorList>
            <person name="Spang A."/>
            <person name="Saw J.H."/>
            <person name="Jorgensen S.L."/>
            <person name="Zaremba-Niedzwiedzka K."/>
            <person name="Martijn J."/>
            <person name="Lind A.E."/>
            <person name="van Eijk R."/>
            <person name="Schleper C."/>
            <person name="Guy L."/>
            <person name="Ettema T.J."/>
        </authorList>
    </citation>
    <scope>NUCLEOTIDE SEQUENCE</scope>
</reference>
<dbReference type="EMBL" id="LAZR01024411">
    <property type="protein sequence ID" value="KKL75223.1"/>
    <property type="molecule type" value="Genomic_DNA"/>
</dbReference>
<evidence type="ECO:0000313" key="1">
    <source>
        <dbReference type="EMBL" id="KKL75223.1"/>
    </source>
</evidence>
<sequence length="39" mass="4532">MCDKYIYLVDIFVPGRRGISKKGDKWVEAQTQNWNTLTG</sequence>
<protein>
    <submittedName>
        <fullName evidence="1">Uncharacterized protein</fullName>
    </submittedName>
</protein>
<name>A0A0F9EM93_9ZZZZ</name>
<dbReference type="AlphaFoldDB" id="A0A0F9EM93"/>
<comment type="caution">
    <text evidence="1">The sequence shown here is derived from an EMBL/GenBank/DDBJ whole genome shotgun (WGS) entry which is preliminary data.</text>
</comment>